<keyword evidence="8" id="KW-1185">Reference proteome</keyword>
<dbReference type="InterPro" id="IPR001650">
    <property type="entry name" value="Helicase_C-like"/>
</dbReference>
<name>A0A0M9BJU8_9BACL</name>
<evidence type="ECO:0008006" key="9">
    <source>
        <dbReference type="Google" id="ProtNLM"/>
    </source>
</evidence>
<evidence type="ECO:0000256" key="1">
    <source>
        <dbReference type="ARBA" id="ARBA00022741"/>
    </source>
</evidence>
<evidence type="ECO:0000313" key="8">
    <source>
        <dbReference type="Proteomes" id="UP000037688"/>
    </source>
</evidence>
<keyword evidence="3" id="KW-0347">Helicase</keyword>
<proteinExistence type="predicted"/>
<sequence>MSISYLVEKHNLEIIKRMLLVEHENIAYQLGLINRPPAELEDEELSEVVGLIDELSREEVEESQKLTTLLCALLWKYKKDKWTGLREFFLVVLSRIGLSPTANMVDDEYDLESRKHNRLNSLISEIAVAINKLKYEVTIGRESFSLTKFQKGLWDKIDSHEVIGVSAPTSAGKSFTILLKSIEILMSQGGTLVYIVPNLSLVSQVSSDYRGMLNKFGLSDYKIMNTYYEGADNTKTIYVLTQERAIGAFAHKDNPFANLRLLVVDEIQNIERASSEDEERSKVLYDSLIEFRINSKPNKIIISGPRINKIQNVAEEIFGEEAAEEETTQSPVVNITYSINKKGEVYYLKQYSDALDEPTAIVITNIENINGLGQKVYKQPFHDYLKFILKGLGEDSINIIFSPTTTQSRKTALSLISEYPESNRKEVINLIKYIEATVHPNYDVVKTLRRGVVYHHGRLPHHVRRVIEKAVSYKLINNIVCTTTLMQGVNLPAQNVIIRNPNLFIRKKQDLSPKLSNYEFANLRGRAGRLLKDFIGRTFILDEGSFIDEDEQLTFFDDTVKDLEIGYSERFNQNKKAIINCLENNISPSSEMKYSYLLPYIRNCVLKYGPKSKKNLETVGINLSEDTLNSVSRNLAKLEVPIEVCISNRYWDPLVLDKLYKQRHAFNLPITTRDQNVVHKLFSAITLMEKSYKYYFVKYLNIDNPDLIQSFCINADKWLKETPLSEILDTPYHSNPDNIEKTISTLQNTVSFKLPALLKPIFDILHPENNFLSFVEMGAYRIKTRRLIEMGVPRETAIYLSTYLLQNLNDNDEDLEKNIISKLKANYMKLDFWVKAQLETIIPMM</sequence>
<dbReference type="PROSITE" id="PS51194">
    <property type="entry name" value="HELICASE_CTER"/>
    <property type="match status" value="1"/>
</dbReference>
<dbReference type="SUPFAM" id="SSF52540">
    <property type="entry name" value="P-loop containing nucleoside triphosphate hydrolases"/>
    <property type="match status" value="2"/>
</dbReference>
<gene>
    <name evidence="7" type="ORF">AMS66_25780</name>
</gene>
<dbReference type="InterPro" id="IPR014001">
    <property type="entry name" value="Helicase_ATP-bd"/>
</dbReference>
<comment type="caution">
    <text evidence="7">The sequence shown here is derived from an EMBL/GenBank/DDBJ whole genome shotgun (WGS) entry which is preliminary data.</text>
</comment>
<protein>
    <recommendedName>
        <fullName evidence="9">DEAD/DEAH box helicase</fullName>
    </recommendedName>
</protein>
<dbReference type="Proteomes" id="UP000037688">
    <property type="component" value="Unassembled WGS sequence"/>
</dbReference>
<feature type="domain" description="Helicase C-terminal" evidence="6">
    <location>
        <begin position="384"/>
        <end position="579"/>
    </location>
</feature>
<dbReference type="RefSeq" id="WP_053783497.1">
    <property type="nucleotide sequence ID" value="NZ_LITU01000078.1"/>
</dbReference>
<dbReference type="GO" id="GO:0016787">
    <property type="term" value="F:hydrolase activity"/>
    <property type="evidence" value="ECO:0007669"/>
    <property type="project" value="UniProtKB-KW"/>
</dbReference>
<dbReference type="InterPro" id="IPR027417">
    <property type="entry name" value="P-loop_NTPase"/>
</dbReference>
<dbReference type="GO" id="GO:0005524">
    <property type="term" value="F:ATP binding"/>
    <property type="evidence" value="ECO:0007669"/>
    <property type="project" value="UniProtKB-KW"/>
</dbReference>
<dbReference type="AlphaFoldDB" id="A0A0M9BJU8"/>
<evidence type="ECO:0000256" key="4">
    <source>
        <dbReference type="ARBA" id="ARBA00022840"/>
    </source>
</evidence>
<organism evidence="7 8">
    <name type="scientific">Paenibacillus xylanivorans</name>
    <dbReference type="NCBI Taxonomy" id="1705561"/>
    <lineage>
        <taxon>Bacteria</taxon>
        <taxon>Bacillati</taxon>
        <taxon>Bacillota</taxon>
        <taxon>Bacilli</taxon>
        <taxon>Bacillales</taxon>
        <taxon>Paenibacillaceae</taxon>
        <taxon>Paenibacillus</taxon>
    </lineage>
</organism>
<evidence type="ECO:0000313" key="7">
    <source>
        <dbReference type="EMBL" id="KOY13810.1"/>
    </source>
</evidence>
<evidence type="ECO:0000259" key="5">
    <source>
        <dbReference type="PROSITE" id="PS51192"/>
    </source>
</evidence>
<dbReference type="PROSITE" id="PS51192">
    <property type="entry name" value="HELICASE_ATP_BIND_1"/>
    <property type="match status" value="1"/>
</dbReference>
<dbReference type="SMART" id="SM00487">
    <property type="entry name" value="DEXDc"/>
    <property type="match status" value="1"/>
</dbReference>
<reference evidence="7 8" key="1">
    <citation type="submission" date="2015-08" db="EMBL/GenBank/DDBJ databases">
        <title>Draft genome sequence of cellulolytic and xylanolytic Paenibacillus sp. A59, isolated from a decaying forest soil from Patagonia, Argentina.</title>
        <authorList>
            <person name="Ghio S."/>
            <person name="Caceres A.M."/>
            <person name="Talia P."/>
            <person name="Grasso D."/>
            <person name="Campos E."/>
        </authorList>
    </citation>
    <scope>NUCLEOTIDE SEQUENCE [LARGE SCALE GENOMIC DNA]</scope>
    <source>
        <strain evidence="7 8">A59</strain>
    </source>
</reference>
<dbReference type="Gene3D" id="3.40.50.300">
    <property type="entry name" value="P-loop containing nucleotide triphosphate hydrolases"/>
    <property type="match status" value="2"/>
</dbReference>
<dbReference type="InterPro" id="IPR050474">
    <property type="entry name" value="Hel308_SKI2-like"/>
</dbReference>
<keyword evidence="2" id="KW-0378">Hydrolase</keyword>
<feature type="domain" description="Helicase ATP-binding" evidence="5">
    <location>
        <begin position="154"/>
        <end position="324"/>
    </location>
</feature>
<dbReference type="PANTHER" id="PTHR47961:SF6">
    <property type="entry name" value="DNA-DIRECTED DNA POLYMERASE"/>
    <property type="match status" value="1"/>
</dbReference>
<dbReference type="InterPro" id="IPR011545">
    <property type="entry name" value="DEAD/DEAH_box_helicase_dom"/>
</dbReference>
<accession>A0A0M9BJU8</accession>
<evidence type="ECO:0000256" key="2">
    <source>
        <dbReference type="ARBA" id="ARBA00022801"/>
    </source>
</evidence>
<dbReference type="GO" id="GO:0004386">
    <property type="term" value="F:helicase activity"/>
    <property type="evidence" value="ECO:0007669"/>
    <property type="project" value="UniProtKB-KW"/>
</dbReference>
<keyword evidence="1" id="KW-0547">Nucleotide-binding</keyword>
<dbReference type="SMART" id="SM00490">
    <property type="entry name" value="HELICc"/>
    <property type="match status" value="1"/>
</dbReference>
<dbReference type="GO" id="GO:0003676">
    <property type="term" value="F:nucleic acid binding"/>
    <property type="evidence" value="ECO:0007669"/>
    <property type="project" value="InterPro"/>
</dbReference>
<keyword evidence="4" id="KW-0067">ATP-binding</keyword>
<dbReference type="Pfam" id="PF00270">
    <property type="entry name" value="DEAD"/>
    <property type="match status" value="1"/>
</dbReference>
<dbReference type="PATRIC" id="fig|1705561.3.peg.5411"/>
<dbReference type="PANTHER" id="PTHR47961">
    <property type="entry name" value="DNA POLYMERASE THETA, PUTATIVE (AFU_ORTHOLOGUE AFUA_1G05260)-RELATED"/>
    <property type="match status" value="1"/>
</dbReference>
<evidence type="ECO:0000259" key="6">
    <source>
        <dbReference type="PROSITE" id="PS51194"/>
    </source>
</evidence>
<dbReference type="EMBL" id="LITU01000078">
    <property type="protein sequence ID" value="KOY13810.1"/>
    <property type="molecule type" value="Genomic_DNA"/>
</dbReference>
<evidence type="ECO:0000256" key="3">
    <source>
        <dbReference type="ARBA" id="ARBA00022806"/>
    </source>
</evidence>
<dbReference type="OrthoDB" id="9815222at2"/>